<dbReference type="InterPro" id="IPR013083">
    <property type="entry name" value="Znf_RING/FYVE/PHD"/>
</dbReference>
<dbReference type="GO" id="GO:0004842">
    <property type="term" value="F:ubiquitin-protein transferase activity"/>
    <property type="evidence" value="ECO:0007669"/>
    <property type="project" value="InterPro"/>
</dbReference>
<keyword evidence="1" id="KW-0863">Zinc-finger</keyword>
<dbReference type="PANTHER" id="PTHR46400:SF5">
    <property type="entry name" value="RING-TYPE DOMAIN-CONTAINING PROTEIN"/>
    <property type="match status" value="1"/>
</dbReference>
<evidence type="ECO:0000313" key="5">
    <source>
        <dbReference type="Proteomes" id="UP000231279"/>
    </source>
</evidence>
<dbReference type="InterPro" id="IPR033276">
    <property type="entry name" value="BB"/>
</dbReference>
<dbReference type="SMART" id="SM00184">
    <property type="entry name" value="RING"/>
    <property type="match status" value="1"/>
</dbReference>
<dbReference type="SUPFAM" id="SSF57850">
    <property type="entry name" value="RING/U-box"/>
    <property type="match status" value="1"/>
</dbReference>
<dbReference type="Proteomes" id="UP000231279">
    <property type="component" value="Unassembled WGS sequence"/>
</dbReference>
<dbReference type="PANTHER" id="PTHR46400">
    <property type="entry name" value="RING/U-BOX SUPERFAMILY PROTEIN"/>
    <property type="match status" value="1"/>
</dbReference>
<organism evidence="4 5">
    <name type="scientific">Handroanthus impetiginosus</name>
    <dbReference type="NCBI Taxonomy" id="429701"/>
    <lineage>
        <taxon>Eukaryota</taxon>
        <taxon>Viridiplantae</taxon>
        <taxon>Streptophyta</taxon>
        <taxon>Embryophyta</taxon>
        <taxon>Tracheophyta</taxon>
        <taxon>Spermatophyta</taxon>
        <taxon>Magnoliopsida</taxon>
        <taxon>eudicotyledons</taxon>
        <taxon>Gunneridae</taxon>
        <taxon>Pentapetalae</taxon>
        <taxon>asterids</taxon>
        <taxon>lamiids</taxon>
        <taxon>Lamiales</taxon>
        <taxon>Bignoniaceae</taxon>
        <taxon>Crescentiina</taxon>
        <taxon>Tabebuia alliance</taxon>
        <taxon>Handroanthus</taxon>
    </lineage>
</organism>
<dbReference type="GO" id="GO:0008270">
    <property type="term" value="F:zinc ion binding"/>
    <property type="evidence" value="ECO:0007669"/>
    <property type="project" value="UniProtKB-KW"/>
</dbReference>
<dbReference type="PROSITE" id="PS50089">
    <property type="entry name" value="ZF_RING_2"/>
    <property type="match status" value="1"/>
</dbReference>
<accession>A0A2G9HML5</accession>
<dbReference type="GO" id="GO:0016567">
    <property type="term" value="P:protein ubiquitination"/>
    <property type="evidence" value="ECO:0007669"/>
    <property type="project" value="InterPro"/>
</dbReference>
<keyword evidence="1" id="KW-0479">Metal-binding</keyword>
<keyword evidence="5" id="KW-1185">Reference proteome</keyword>
<evidence type="ECO:0000256" key="2">
    <source>
        <dbReference type="SAM" id="MobiDB-lite"/>
    </source>
</evidence>
<dbReference type="OrthoDB" id="9984778at2759"/>
<evidence type="ECO:0000259" key="3">
    <source>
        <dbReference type="PROSITE" id="PS50089"/>
    </source>
</evidence>
<comment type="caution">
    <text evidence="4">The sequence shown here is derived from an EMBL/GenBank/DDBJ whole genome shotgun (WGS) entry which is preliminary data.</text>
</comment>
<proteinExistence type="predicted"/>
<dbReference type="AlphaFoldDB" id="A0A2G9HML5"/>
<sequence length="257" mass="28957">MDENQQIEVHYMDGGYSYPVSEGFMDFFGGVSAAPLHYVNMGLMHNQESAYWSMHMNSYKYGPSSSESTSYYGLYEDNDHASRMDFSRSAWEYPSVTTIEESIAVDIPSEQNTGPSQNTILAENTVSAAHSTPEERSANHQDAVNSEALWEDDIDPDNMTYEELLDLGEAVGAESRGLSQELINRLPTSKHKSGGIFSRRKSGDRCVICQMRYKRGDRQINLPCKHAYHTDCGSKWLSINNTCPVCNAEVFGDEWRQ</sequence>
<keyword evidence="1" id="KW-0862">Zinc</keyword>
<dbReference type="GO" id="GO:0048437">
    <property type="term" value="P:floral organ development"/>
    <property type="evidence" value="ECO:0007669"/>
    <property type="project" value="TreeGrafter"/>
</dbReference>
<feature type="region of interest" description="Disordered" evidence="2">
    <location>
        <begin position="127"/>
        <end position="148"/>
    </location>
</feature>
<dbReference type="GO" id="GO:0031624">
    <property type="term" value="F:ubiquitin conjugating enzyme binding"/>
    <property type="evidence" value="ECO:0007669"/>
    <property type="project" value="TreeGrafter"/>
</dbReference>
<evidence type="ECO:0000313" key="4">
    <source>
        <dbReference type="EMBL" id="PIN18765.1"/>
    </source>
</evidence>
<dbReference type="STRING" id="429701.A0A2G9HML5"/>
<dbReference type="FunFam" id="3.30.40.10:FF:000226">
    <property type="entry name" value="E3 ubiquitin ligase BIG BROTHER"/>
    <property type="match status" value="1"/>
</dbReference>
<gene>
    <name evidence="4" type="ORF">CDL12_08551</name>
</gene>
<dbReference type="Gene3D" id="3.30.40.10">
    <property type="entry name" value="Zinc/RING finger domain, C3HC4 (zinc finger)"/>
    <property type="match status" value="1"/>
</dbReference>
<feature type="domain" description="RING-type" evidence="3">
    <location>
        <begin position="206"/>
        <end position="247"/>
    </location>
</feature>
<protein>
    <submittedName>
        <fullName evidence="4">Anaphase-promoting complex (APC), subunit 11</fullName>
    </submittedName>
</protein>
<dbReference type="Pfam" id="PF13639">
    <property type="entry name" value="zf-RING_2"/>
    <property type="match status" value="1"/>
</dbReference>
<dbReference type="EMBL" id="NKXS01001401">
    <property type="protein sequence ID" value="PIN18765.1"/>
    <property type="molecule type" value="Genomic_DNA"/>
</dbReference>
<reference evidence="5" key="1">
    <citation type="journal article" date="2018" name="Gigascience">
        <title>Genome assembly of the Pink Ipe (Handroanthus impetiginosus, Bignoniaceae), a highly valued, ecologically keystone Neotropical timber forest tree.</title>
        <authorList>
            <person name="Silva-Junior O.B."/>
            <person name="Grattapaglia D."/>
            <person name="Novaes E."/>
            <person name="Collevatti R.G."/>
        </authorList>
    </citation>
    <scope>NUCLEOTIDE SEQUENCE [LARGE SCALE GENOMIC DNA]</scope>
    <source>
        <strain evidence="5">cv. UFG-1</strain>
    </source>
</reference>
<name>A0A2G9HML5_9LAMI</name>
<dbReference type="InterPro" id="IPR001841">
    <property type="entry name" value="Znf_RING"/>
</dbReference>
<dbReference type="GO" id="GO:0046621">
    <property type="term" value="P:negative regulation of organ growth"/>
    <property type="evidence" value="ECO:0007669"/>
    <property type="project" value="InterPro"/>
</dbReference>
<evidence type="ECO:0000256" key="1">
    <source>
        <dbReference type="PROSITE-ProRule" id="PRU00175"/>
    </source>
</evidence>